<organism evidence="1 2">
    <name type="scientific">Frankliniella fusca</name>
    <dbReference type="NCBI Taxonomy" id="407009"/>
    <lineage>
        <taxon>Eukaryota</taxon>
        <taxon>Metazoa</taxon>
        <taxon>Ecdysozoa</taxon>
        <taxon>Arthropoda</taxon>
        <taxon>Hexapoda</taxon>
        <taxon>Insecta</taxon>
        <taxon>Pterygota</taxon>
        <taxon>Neoptera</taxon>
        <taxon>Paraneoptera</taxon>
        <taxon>Thysanoptera</taxon>
        <taxon>Terebrantia</taxon>
        <taxon>Thripoidea</taxon>
        <taxon>Thripidae</taxon>
        <taxon>Frankliniella</taxon>
    </lineage>
</organism>
<dbReference type="AlphaFoldDB" id="A0AAE1HK23"/>
<comment type="caution">
    <text evidence="1">The sequence shown here is derived from an EMBL/GenBank/DDBJ whole genome shotgun (WGS) entry which is preliminary data.</text>
</comment>
<proteinExistence type="predicted"/>
<keyword evidence="2" id="KW-1185">Reference proteome</keyword>
<evidence type="ECO:0000313" key="2">
    <source>
        <dbReference type="Proteomes" id="UP001219518"/>
    </source>
</evidence>
<keyword evidence="1" id="KW-0808">Transferase</keyword>
<reference evidence="1" key="2">
    <citation type="journal article" date="2023" name="BMC Genomics">
        <title>Pest status, molecular evolution, and epigenetic factors derived from the genome assembly of Frankliniella fusca, a thysanopteran phytovirus vector.</title>
        <authorList>
            <person name="Catto M.A."/>
            <person name="Labadie P.E."/>
            <person name="Jacobson A.L."/>
            <person name="Kennedy G.G."/>
            <person name="Srinivasan R."/>
            <person name="Hunt B.G."/>
        </authorList>
    </citation>
    <scope>NUCLEOTIDE SEQUENCE</scope>
    <source>
        <strain evidence="1">PL_HMW_Pooled</strain>
    </source>
</reference>
<evidence type="ECO:0000313" key="1">
    <source>
        <dbReference type="EMBL" id="KAK3922649.1"/>
    </source>
</evidence>
<reference evidence="1" key="1">
    <citation type="submission" date="2021-07" db="EMBL/GenBank/DDBJ databases">
        <authorList>
            <person name="Catto M.A."/>
            <person name="Jacobson A."/>
            <person name="Kennedy G."/>
            <person name="Labadie P."/>
            <person name="Hunt B.G."/>
            <person name="Srinivasan R."/>
        </authorList>
    </citation>
    <scope>NUCLEOTIDE SEQUENCE</scope>
    <source>
        <strain evidence="1">PL_HMW_Pooled</strain>
        <tissue evidence="1">Head</tissue>
    </source>
</reference>
<dbReference type="Proteomes" id="UP001219518">
    <property type="component" value="Unassembled WGS sequence"/>
</dbReference>
<dbReference type="EMBL" id="JAHWGI010001107">
    <property type="protein sequence ID" value="KAK3922649.1"/>
    <property type="molecule type" value="Genomic_DNA"/>
</dbReference>
<keyword evidence="1" id="KW-0418">Kinase</keyword>
<sequence>MLRIAKKNVLCLLAGARALEPEFQMPLRNQSIAQGRDAIFTCVVNNLGGHRVSGWDVVGKPFRLSD</sequence>
<gene>
    <name evidence="1" type="ORF">KUF71_001445</name>
</gene>
<name>A0AAE1HK23_9NEOP</name>
<dbReference type="GO" id="GO:0016301">
    <property type="term" value="F:kinase activity"/>
    <property type="evidence" value="ECO:0007669"/>
    <property type="project" value="UniProtKB-KW"/>
</dbReference>
<protein>
    <submittedName>
        <fullName evidence="1">Striated muscle-specific serine/threonine-protein kinase</fullName>
    </submittedName>
</protein>
<accession>A0AAE1HK23</accession>